<evidence type="ECO:0000313" key="1">
    <source>
        <dbReference type="EMBL" id="AXQ69840.1"/>
    </source>
</evidence>
<sequence>MTLDDGYVPITLFGKDHWSMLAYAEIVMVDCQGFQVGFDARMRQGRQHFRVMHEQCRRPKRVNGGHDGAVMKPEFGSRLNNGTFIENHDDWHCVQDMVYAGLMGVRRRDLIMPLVEEMEPGEVLHLTPLGQEVAARLRAHKAAGGHFAAFRYTPEAHELA</sequence>
<gene>
    <name evidence="1" type="ORF">CcrSC_gp258c</name>
</gene>
<reference evidence="1" key="1">
    <citation type="submission" date="2018-07" db="EMBL/GenBank/DDBJ databases">
        <authorList>
            <person name="Wilson K.M."/>
            <person name="Ely B."/>
        </authorList>
    </citation>
    <scope>NUCLEOTIDE SEQUENCE</scope>
</reference>
<accession>A0A385EDV8</accession>
<protein>
    <submittedName>
        <fullName evidence="1">Uncharacterized protein</fullName>
    </submittedName>
</protein>
<name>A0A385EDV8_9CAUD</name>
<keyword evidence="2" id="KW-1185">Reference proteome</keyword>
<dbReference type="Proteomes" id="UP000259683">
    <property type="component" value="Segment"/>
</dbReference>
<reference evidence="1" key="2">
    <citation type="submission" date="2021-07" db="EMBL/GenBank/DDBJ databases">
        <title>Giant CbK-like Caulobacter bacteriophages have genetically divergent genomes.</title>
        <authorList>
            <person name="Wilson K."/>
            <person name="Ely B."/>
        </authorList>
    </citation>
    <scope>NUCLEOTIDE SEQUENCE</scope>
</reference>
<proteinExistence type="predicted"/>
<evidence type="ECO:0000313" key="2">
    <source>
        <dbReference type="Proteomes" id="UP000259683"/>
    </source>
</evidence>
<dbReference type="EMBL" id="MH588547">
    <property type="protein sequence ID" value="AXQ69840.1"/>
    <property type="molecule type" value="Genomic_DNA"/>
</dbReference>
<organism evidence="1 2">
    <name type="scientific">Caulobacter phage CcrSC</name>
    <dbReference type="NCBI Taxonomy" id="2283272"/>
    <lineage>
        <taxon>Viruses</taxon>
        <taxon>Duplodnaviria</taxon>
        <taxon>Heunggongvirae</taxon>
        <taxon>Uroviricota</taxon>
        <taxon>Caudoviricetes</taxon>
        <taxon>Jeanschmidtviridae</taxon>
        <taxon>Bertelyvirus</taxon>
        <taxon>Bertelyvirus SC</taxon>
    </lineage>
</organism>